<comment type="caution">
    <text evidence="8">The sequence shown here is derived from an EMBL/GenBank/DDBJ whole genome shotgun (WGS) entry which is preliminary data.</text>
</comment>
<proteinExistence type="predicted"/>
<evidence type="ECO:0000313" key="9">
    <source>
        <dbReference type="Proteomes" id="UP000784294"/>
    </source>
</evidence>
<feature type="domain" description="FAD-binding oxidoreductase/transferase type 4 C-terminal" evidence="7">
    <location>
        <begin position="9"/>
        <end position="132"/>
    </location>
</feature>
<comment type="function">
    <text evidence="5">Catalyzes the oxidation of D-2-hydroxyglutarate (D-2-HG) to alpha-ketoglutarate. Also catalyzes the oxidation of other D-2-hydroxyacids, such as D-malate (D-MAL) and D-lactate (D-LAC). Exhibits high activities towards D-2-HG and D-MAL but a very weak activity towards D-LAC.</text>
</comment>
<dbReference type="SUPFAM" id="SSF55103">
    <property type="entry name" value="FAD-linked oxidases, C-terminal domain"/>
    <property type="match status" value="1"/>
</dbReference>
<organism evidence="8 9">
    <name type="scientific">Protopolystoma xenopodis</name>
    <dbReference type="NCBI Taxonomy" id="117903"/>
    <lineage>
        <taxon>Eukaryota</taxon>
        <taxon>Metazoa</taxon>
        <taxon>Spiralia</taxon>
        <taxon>Lophotrochozoa</taxon>
        <taxon>Platyhelminthes</taxon>
        <taxon>Monogenea</taxon>
        <taxon>Polyopisthocotylea</taxon>
        <taxon>Polystomatidea</taxon>
        <taxon>Polystomatidae</taxon>
        <taxon>Protopolystoma</taxon>
    </lineage>
</organism>
<dbReference type="EC" id="1.1.99.39" evidence="3"/>
<sequence>MAENRNDASLHLVTKHLSLASPFPHFPEYPAHFFQQPRLPQRHYVLVEASSSRPDGAKQPMERLLLLALDQKFCIDGAQAMNESQSKYFWSLRHNIALASKRAGSFTLKYDVSLPVEKLPLLVGLIEEVCYERYPYLHNSIAFAKSTN</sequence>
<evidence type="ECO:0000256" key="5">
    <source>
        <dbReference type="ARBA" id="ARBA00045410"/>
    </source>
</evidence>
<dbReference type="Proteomes" id="UP000784294">
    <property type="component" value="Unassembled WGS sequence"/>
</dbReference>
<keyword evidence="1" id="KW-0285">Flavoprotein</keyword>
<dbReference type="OrthoDB" id="5332616at2759"/>
<name>A0A448WZ29_9PLAT</name>
<dbReference type="Gene3D" id="3.30.70.2190">
    <property type="match status" value="1"/>
</dbReference>
<evidence type="ECO:0000259" key="7">
    <source>
        <dbReference type="Pfam" id="PF02913"/>
    </source>
</evidence>
<evidence type="ECO:0000256" key="1">
    <source>
        <dbReference type="ARBA" id="ARBA00022630"/>
    </source>
</evidence>
<evidence type="ECO:0000256" key="3">
    <source>
        <dbReference type="ARBA" id="ARBA00039003"/>
    </source>
</evidence>
<feature type="non-terminal residue" evidence="8">
    <location>
        <position position="1"/>
    </location>
</feature>
<accession>A0A448WZ29</accession>
<dbReference type="InterPro" id="IPR051264">
    <property type="entry name" value="FAD-oxidored/transferase_4"/>
</dbReference>
<dbReference type="GO" id="GO:0022904">
    <property type="term" value="P:respiratory electron transport chain"/>
    <property type="evidence" value="ECO:0007669"/>
    <property type="project" value="TreeGrafter"/>
</dbReference>
<dbReference type="GO" id="GO:0051990">
    <property type="term" value="F:(R)-2-hydroxyglutarate dehydrogenase activity"/>
    <property type="evidence" value="ECO:0007669"/>
    <property type="project" value="UniProtKB-EC"/>
</dbReference>
<evidence type="ECO:0000256" key="2">
    <source>
        <dbReference type="ARBA" id="ARBA00022827"/>
    </source>
</evidence>
<dbReference type="PANTHER" id="PTHR43716">
    <property type="entry name" value="D-2-HYDROXYGLUTARATE DEHYDROGENASE, MITOCHONDRIAL"/>
    <property type="match status" value="1"/>
</dbReference>
<evidence type="ECO:0000313" key="8">
    <source>
        <dbReference type="EMBL" id="VEL23771.1"/>
    </source>
</evidence>
<keyword evidence="9" id="KW-1185">Reference proteome</keyword>
<evidence type="ECO:0000256" key="4">
    <source>
        <dbReference type="ARBA" id="ARBA00039639"/>
    </source>
</evidence>
<protein>
    <recommendedName>
        <fullName evidence="4">D-2-hydroxyglutarate dehydrogenase, mitochondrial</fullName>
        <ecNumber evidence="3">1.1.99.39</ecNumber>
    </recommendedName>
</protein>
<dbReference type="PANTHER" id="PTHR43716:SF2">
    <property type="entry name" value="BLL6224 PROTEIN"/>
    <property type="match status" value="1"/>
</dbReference>
<keyword evidence="2" id="KW-0274">FAD</keyword>
<dbReference type="InterPro" id="IPR004113">
    <property type="entry name" value="FAD-bd_oxidored_4_C"/>
</dbReference>
<comment type="catalytic activity">
    <reaction evidence="6">
        <text>(R)-malate + A = oxaloacetate + AH2</text>
        <dbReference type="Rhea" id="RHEA:67460"/>
        <dbReference type="ChEBI" id="CHEBI:13193"/>
        <dbReference type="ChEBI" id="CHEBI:15588"/>
        <dbReference type="ChEBI" id="CHEBI:16452"/>
        <dbReference type="ChEBI" id="CHEBI:17499"/>
    </reaction>
    <physiologicalReaction direction="left-to-right" evidence="6">
        <dbReference type="Rhea" id="RHEA:67461"/>
    </physiologicalReaction>
</comment>
<dbReference type="AlphaFoldDB" id="A0A448WZ29"/>
<dbReference type="GO" id="GO:0050660">
    <property type="term" value="F:flavin adenine dinucleotide binding"/>
    <property type="evidence" value="ECO:0007669"/>
    <property type="project" value="InterPro"/>
</dbReference>
<dbReference type="EMBL" id="CAAALY010063825">
    <property type="protein sequence ID" value="VEL23771.1"/>
    <property type="molecule type" value="Genomic_DNA"/>
</dbReference>
<dbReference type="Pfam" id="PF02913">
    <property type="entry name" value="FAD-oxidase_C"/>
    <property type="match status" value="1"/>
</dbReference>
<reference evidence="8" key="1">
    <citation type="submission" date="2018-11" db="EMBL/GenBank/DDBJ databases">
        <authorList>
            <consortium name="Pathogen Informatics"/>
        </authorList>
    </citation>
    <scope>NUCLEOTIDE SEQUENCE</scope>
</reference>
<gene>
    <name evidence="8" type="ORF">PXEA_LOCUS17211</name>
</gene>
<evidence type="ECO:0000256" key="6">
    <source>
        <dbReference type="ARBA" id="ARBA00049267"/>
    </source>
</evidence>
<dbReference type="InterPro" id="IPR016164">
    <property type="entry name" value="FAD-linked_Oxase-like_C"/>
</dbReference>